<gene>
    <name evidence="2" type="ORF">A3L10_04475</name>
</gene>
<protein>
    <recommendedName>
        <fullName evidence="4">DUF4349 domain-containing protein</fullName>
    </recommendedName>
</protein>
<organism evidence="2 3">
    <name type="scientific">Thermococcus radiotolerans</name>
    <dbReference type="NCBI Taxonomy" id="187880"/>
    <lineage>
        <taxon>Archaea</taxon>
        <taxon>Methanobacteriati</taxon>
        <taxon>Methanobacteriota</taxon>
        <taxon>Thermococci</taxon>
        <taxon>Thermococcales</taxon>
        <taxon>Thermococcaceae</taxon>
        <taxon>Thermococcus</taxon>
    </lineage>
</organism>
<evidence type="ECO:0000313" key="3">
    <source>
        <dbReference type="Proteomes" id="UP000250085"/>
    </source>
</evidence>
<dbReference type="Proteomes" id="UP000250085">
    <property type="component" value="Chromosome"/>
</dbReference>
<name>A0A2Z2MX29_9EURY</name>
<evidence type="ECO:0000256" key="1">
    <source>
        <dbReference type="SAM" id="Phobius"/>
    </source>
</evidence>
<dbReference type="OrthoDB" id="99645at2157"/>
<dbReference type="RefSeq" id="WP_088866578.1">
    <property type="nucleotide sequence ID" value="NZ_CP015106.1"/>
</dbReference>
<feature type="transmembrane region" description="Helical" evidence="1">
    <location>
        <begin position="7"/>
        <end position="29"/>
    </location>
</feature>
<accession>A0A2Z2MX29</accession>
<proteinExistence type="predicted"/>
<evidence type="ECO:0008006" key="4">
    <source>
        <dbReference type="Google" id="ProtNLM"/>
    </source>
</evidence>
<dbReference type="EMBL" id="CP015106">
    <property type="protein sequence ID" value="ASJ14425.1"/>
    <property type="molecule type" value="Genomic_DNA"/>
</dbReference>
<keyword evidence="1" id="KW-1133">Transmembrane helix</keyword>
<keyword evidence="3" id="KW-1185">Reference proteome</keyword>
<dbReference type="GeneID" id="33328077"/>
<feature type="transmembrane region" description="Helical" evidence="1">
    <location>
        <begin position="203"/>
        <end position="224"/>
    </location>
</feature>
<sequence length="233" mass="26704">MEGKKALILAVTPFVIFIVLGSIFVGTYYRETSLAREQVSAMDELERVGEENAAWYGLCNMVDIYVTVRDREDAARLEEFLREEKIRIAVSRPRERIIRMTGRVALKDVDRIVEKSGENGWVAAYHNNSDFCAKRILRFERENRIISAHLDELSPESREILTGVMERNRGSIEGIENETRLWAELDIMVRAGPSYTPGSFHDLSGFLATWGVVLGTPFLLWWVFGGKQEEEKK</sequence>
<evidence type="ECO:0000313" key="2">
    <source>
        <dbReference type="EMBL" id="ASJ14425.1"/>
    </source>
</evidence>
<dbReference type="KEGG" id="trl:A3L10_04475"/>
<keyword evidence="1" id="KW-0812">Transmembrane</keyword>
<keyword evidence="1" id="KW-0472">Membrane</keyword>
<reference evidence="2 3" key="1">
    <citation type="submission" date="2016-04" db="EMBL/GenBank/DDBJ databases">
        <title>Complete genome sequence of Thermococcus radiotolerans type strain EJ2.</title>
        <authorList>
            <person name="Oger P.M."/>
        </authorList>
    </citation>
    <scope>NUCLEOTIDE SEQUENCE [LARGE SCALE GENOMIC DNA]</scope>
    <source>
        <strain evidence="2 3">EJ2</strain>
    </source>
</reference>
<dbReference type="AlphaFoldDB" id="A0A2Z2MX29"/>